<dbReference type="InterPro" id="IPR030836">
    <property type="entry name" value="ABC_peri_PhnD-like"/>
</dbReference>
<dbReference type="OrthoDB" id="225238at2"/>
<dbReference type="Gene3D" id="3.40.190.10">
    <property type="entry name" value="Periplasmic binding protein-like II"/>
    <property type="match status" value="2"/>
</dbReference>
<evidence type="ECO:0000256" key="1">
    <source>
        <dbReference type="ARBA" id="ARBA00007162"/>
    </source>
</evidence>
<protein>
    <submittedName>
        <fullName evidence="3">Selenate ABC transporter substrate-binding protein</fullName>
    </submittedName>
</protein>
<dbReference type="GO" id="GO:0055085">
    <property type="term" value="P:transmembrane transport"/>
    <property type="evidence" value="ECO:0007669"/>
    <property type="project" value="InterPro"/>
</dbReference>
<sequence>MKPLFASFATAFTALSVLFSSVAIASPSDKTFKISAIPDYNAAEMTRSFDSFAEYLGKETGLKVQYVPVTDYAAVVTAFRRGEIDLVWFGGLTGVQARAKVQGAEAIAQRPQDEKFKSVFIKQKGLDNVKEIKDVKGHTLAFGSESSTSGHLMPRFFLTEAGINPEKDLDAQPTYSGSHDKTYGLVEAGSVQIGAVNKQYWDKMVKEGKVNHDKVELFYTTPDYYDYNWTINLVDKKFGDGTKEKVKAALLKADASSSQVMNLLSAEKFIPTQNSNYQDIEKVAKELKLIK</sequence>
<accession>A0A084EYC2</accession>
<dbReference type="Proteomes" id="UP001148834">
    <property type="component" value="Unassembled WGS sequence"/>
</dbReference>
<dbReference type="GO" id="GO:0043190">
    <property type="term" value="C:ATP-binding cassette (ABC) transporter complex"/>
    <property type="evidence" value="ECO:0007669"/>
    <property type="project" value="InterPro"/>
</dbReference>
<gene>
    <name evidence="3" type="ORF">N5925_08255</name>
</gene>
<evidence type="ECO:0000313" key="4">
    <source>
        <dbReference type="Proteomes" id="UP001148834"/>
    </source>
</evidence>
<keyword evidence="2" id="KW-0732">Signal</keyword>
<dbReference type="RefSeq" id="WP_021113313.1">
    <property type="nucleotide sequence ID" value="NZ_CP040243.1"/>
</dbReference>
<comment type="caution">
    <text evidence="3">The sequence shown here is derived from an EMBL/GenBank/DDBJ whole genome shotgun (WGS) entry which is preliminary data.</text>
</comment>
<dbReference type="AlphaFoldDB" id="A0A084EYC2"/>
<dbReference type="NCBIfam" id="TIGR04553">
    <property type="entry name" value="ABC_peri_selen"/>
    <property type="match status" value="1"/>
</dbReference>
<proteinExistence type="inferred from homology"/>
<dbReference type="NCBIfam" id="TIGR01098">
    <property type="entry name" value="3A0109s03R"/>
    <property type="match status" value="1"/>
</dbReference>
<comment type="similarity">
    <text evidence="1">Belongs to the phosphate/phosphite/phosphonate binding protein family.</text>
</comment>
<dbReference type="EMBL" id="JAODIR010000044">
    <property type="protein sequence ID" value="MDD2168574.1"/>
    <property type="molecule type" value="Genomic_DNA"/>
</dbReference>
<dbReference type="Pfam" id="PF12974">
    <property type="entry name" value="Phosphonate-bd"/>
    <property type="match status" value="1"/>
</dbReference>
<evidence type="ECO:0000256" key="2">
    <source>
        <dbReference type="ARBA" id="ARBA00022729"/>
    </source>
</evidence>
<evidence type="ECO:0000313" key="3">
    <source>
        <dbReference type="EMBL" id="MDD2168574.1"/>
    </source>
</evidence>
<dbReference type="PANTHER" id="PTHR35841">
    <property type="entry name" value="PHOSPHONATES-BINDING PERIPLASMIC PROTEIN"/>
    <property type="match status" value="1"/>
</dbReference>
<dbReference type="InterPro" id="IPR005770">
    <property type="entry name" value="PhnD"/>
</dbReference>
<name>A0A084EYC2_GLAPU</name>
<reference evidence="3" key="1">
    <citation type="submission" date="2022-09" db="EMBL/GenBank/DDBJ databases">
        <title>Molecular characterization of Glaesserella parasuis strains circulating in commercial swine farms using whole-genome sequencing.</title>
        <authorList>
            <person name="Mugabi R."/>
            <person name="Clavijo M."/>
            <person name="Li G."/>
        </authorList>
    </citation>
    <scope>NUCLEOTIDE SEQUENCE</scope>
    <source>
        <strain evidence="3">0435-53</strain>
    </source>
</reference>
<dbReference type="PANTHER" id="PTHR35841:SF1">
    <property type="entry name" value="PHOSPHONATES-BINDING PERIPLASMIC PROTEIN"/>
    <property type="match status" value="1"/>
</dbReference>
<organism evidence="3 4">
    <name type="scientific">Glaesserella parasuis</name>
    <name type="common">Haemophilus parasuis</name>
    <dbReference type="NCBI Taxonomy" id="738"/>
    <lineage>
        <taxon>Bacteria</taxon>
        <taxon>Pseudomonadati</taxon>
        <taxon>Pseudomonadota</taxon>
        <taxon>Gammaproteobacteria</taxon>
        <taxon>Pasteurellales</taxon>
        <taxon>Pasteurellaceae</taxon>
        <taxon>Glaesserella</taxon>
    </lineage>
</organism>
<dbReference type="SUPFAM" id="SSF53850">
    <property type="entry name" value="Periplasmic binding protein-like II"/>
    <property type="match status" value="1"/>
</dbReference>